<gene>
    <name evidence="2" type="ORF">sS8_3130</name>
</gene>
<dbReference type="AlphaFoldDB" id="A0A250KTR9"/>
<dbReference type="Proteomes" id="UP000266313">
    <property type="component" value="Chromosome"/>
</dbReference>
<organism evidence="2 3">
    <name type="scientific">Methylocaldum marinum</name>
    <dbReference type="NCBI Taxonomy" id="1432792"/>
    <lineage>
        <taxon>Bacteria</taxon>
        <taxon>Pseudomonadati</taxon>
        <taxon>Pseudomonadota</taxon>
        <taxon>Gammaproteobacteria</taxon>
        <taxon>Methylococcales</taxon>
        <taxon>Methylococcaceae</taxon>
        <taxon>Methylocaldum</taxon>
    </lineage>
</organism>
<feature type="signal peptide" evidence="1">
    <location>
        <begin position="1"/>
        <end position="20"/>
    </location>
</feature>
<keyword evidence="3" id="KW-1185">Reference proteome</keyword>
<protein>
    <submittedName>
        <fullName evidence="2">Uncharacterized protein</fullName>
    </submittedName>
</protein>
<reference evidence="2 3" key="1">
    <citation type="submission" date="2016-12" db="EMBL/GenBank/DDBJ databases">
        <title>Genome sequencing of Methylocaldum marinum.</title>
        <authorList>
            <person name="Takeuchi M."/>
            <person name="Kamagata Y."/>
            <person name="Hiraoka S."/>
            <person name="Oshima K."/>
            <person name="Hattori M."/>
            <person name="Iwasaki W."/>
        </authorList>
    </citation>
    <scope>NUCLEOTIDE SEQUENCE [LARGE SCALE GENOMIC DNA]</scope>
    <source>
        <strain evidence="2 3">S8</strain>
    </source>
</reference>
<dbReference type="KEGG" id="mmai:sS8_3130"/>
<feature type="chain" id="PRO_5012625848" evidence="1">
    <location>
        <begin position="21"/>
        <end position="149"/>
    </location>
</feature>
<accession>A0A250KTR9</accession>
<evidence type="ECO:0000313" key="2">
    <source>
        <dbReference type="EMBL" id="BBA35073.1"/>
    </source>
</evidence>
<evidence type="ECO:0000256" key="1">
    <source>
        <dbReference type="SAM" id="SignalP"/>
    </source>
</evidence>
<dbReference type="EMBL" id="AP017928">
    <property type="protein sequence ID" value="BBA35073.1"/>
    <property type="molecule type" value="Genomic_DNA"/>
</dbReference>
<proteinExistence type="predicted"/>
<name>A0A250KTR9_9GAMM</name>
<dbReference type="RefSeq" id="WP_119630345.1">
    <property type="nucleotide sequence ID" value="NZ_AP017928.1"/>
</dbReference>
<keyword evidence="1" id="KW-0732">Signal</keyword>
<dbReference type="OrthoDB" id="9152889at2"/>
<evidence type="ECO:0000313" key="3">
    <source>
        <dbReference type="Proteomes" id="UP000266313"/>
    </source>
</evidence>
<sequence>MKLSTFSTAGILLFSLAIQAAASGRCVFNVPYGWDHNSTRWDGECREGYADGLGVLKEFRDGTAKRFFFGRMKDGNLDFGVIDQPEGYMAGRFAQGHLEPSEDRQNFISAFDEAEKAATRAATRFREAGNAASARFYETKAKELREQMD</sequence>